<comment type="caution">
    <text evidence="9">Lacks conserved residue(s) required for the propagation of feature annotation.</text>
</comment>
<evidence type="ECO:0000256" key="6">
    <source>
        <dbReference type="ARBA" id="ARBA00023157"/>
    </source>
</evidence>
<keyword evidence="4 11" id="KW-1133">Transmembrane helix</keyword>
<keyword evidence="8" id="KW-0325">Glycoprotein</keyword>
<evidence type="ECO:0000259" key="12">
    <source>
        <dbReference type="PROSITE" id="PS50050"/>
    </source>
</evidence>
<feature type="transmembrane region" description="Helical" evidence="11">
    <location>
        <begin position="197"/>
        <end position="224"/>
    </location>
</feature>
<keyword evidence="2 11" id="KW-0812">Transmembrane</keyword>
<dbReference type="InterPro" id="IPR047526">
    <property type="entry name" value="TNR19/27/EDAR"/>
</dbReference>
<keyword evidence="3" id="KW-0677">Repeat</keyword>
<evidence type="ECO:0000313" key="14">
    <source>
        <dbReference type="Proteomes" id="UP000261540"/>
    </source>
</evidence>
<keyword evidence="5 11" id="KW-0472">Membrane</keyword>
<dbReference type="PROSITE" id="PS00652">
    <property type="entry name" value="TNFR_NGFR_1"/>
    <property type="match status" value="1"/>
</dbReference>
<evidence type="ECO:0000256" key="8">
    <source>
        <dbReference type="ARBA" id="ARBA00023180"/>
    </source>
</evidence>
<evidence type="ECO:0000256" key="7">
    <source>
        <dbReference type="ARBA" id="ARBA00023170"/>
    </source>
</evidence>
<dbReference type="SMART" id="SM00208">
    <property type="entry name" value="TNFR"/>
    <property type="match status" value="1"/>
</dbReference>
<comment type="subcellular location">
    <subcellularLocation>
        <location evidence="1">Membrane</location>
        <topology evidence="1">Single-pass membrane protein</topology>
    </subcellularLocation>
</comment>
<dbReference type="AlphaFoldDB" id="A0A3B3QFA4"/>
<organism evidence="13 14">
    <name type="scientific">Paramormyrops kingsleyae</name>
    <dbReference type="NCBI Taxonomy" id="1676925"/>
    <lineage>
        <taxon>Eukaryota</taxon>
        <taxon>Metazoa</taxon>
        <taxon>Chordata</taxon>
        <taxon>Craniata</taxon>
        <taxon>Vertebrata</taxon>
        <taxon>Euteleostomi</taxon>
        <taxon>Actinopterygii</taxon>
        <taxon>Neopterygii</taxon>
        <taxon>Teleostei</taxon>
        <taxon>Osteoglossocephala</taxon>
        <taxon>Osteoglossomorpha</taxon>
        <taxon>Osteoglossiformes</taxon>
        <taxon>Mormyridae</taxon>
        <taxon>Paramormyrops</taxon>
    </lineage>
</organism>
<proteinExistence type="predicted"/>
<reference evidence="13" key="1">
    <citation type="submission" date="2025-08" db="UniProtKB">
        <authorList>
            <consortium name="Ensembl"/>
        </authorList>
    </citation>
    <scope>IDENTIFICATION</scope>
</reference>
<evidence type="ECO:0000256" key="4">
    <source>
        <dbReference type="ARBA" id="ARBA00022989"/>
    </source>
</evidence>
<evidence type="ECO:0000313" key="13">
    <source>
        <dbReference type="Ensembl" id="ENSPKIP00000004275.1"/>
    </source>
</evidence>
<keyword evidence="6" id="KW-1015">Disulfide bond</keyword>
<feature type="domain" description="TNFR-Cys" evidence="12">
    <location>
        <begin position="107"/>
        <end position="147"/>
    </location>
</feature>
<evidence type="ECO:0000256" key="2">
    <source>
        <dbReference type="ARBA" id="ARBA00022692"/>
    </source>
</evidence>
<sequence>MDACFPFQPGAVGWIRSHESGRLCRTPNGELLALCSQRFSKVAVFVQCPSAVLPQAGHALGVAESGCDQAQFLHASGTCMDCPTCGPGQQLSEDCGYGDGGGGHCEACDEGEFSADTGLAPCWQCTECTLLNRMEQKPCTPTSNAVCGPCLKGFYELKRKNRVMEPLCMPCLSAFGGVRRDCLPPAPRADTAGVEPVAASVAVIGSSSAATAFFLVLLLWVLLLTVERLNKRFKLVSRPRGLNAGSLRTLLPCAMPRTTPSATPVACGMTEEELEQQNPCDTSRRTLLNQEEDVHTPAIVINVTTNIKPVSQGQGEDCEWERPEESPWCLKEMQKKLQEISAMTAGQMLEELDYDTVHEMSLLIDAGRRRSGLRRLGRALGVSPEVLANVCGFQELFQYLSTSTSTLLPQLAEAIASLPRPDLVARMHQCLLARNGLQPQGVQDGGSPPPKDEGVLGPSALTRPPDT</sequence>
<evidence type="ECO:0000256" key="3">
    <source>
        <dbReference type="ARBA" id="ARBA00022737"/>
    </source>
</evidence>
<dbReference type="PANTHER" id="PTHR12120">
    <property type="entry name" value="TNFR-CYS DOMAIN-CONTAINING PROTEIN"/>
    <property type="match status" value="1"/>
</dbReference>
<keyword evidence="14" id="KW-1185">Reference proteome</keyword>
<feature type="repeat" description="TNFR-Cys" evidence="9">
    <location>
        <begin position="107"/>
        <end position="147"/>
    </location>
</feature>
<protein>
    <recommendedName>
        <fullName evidence="12">TNFR-Cys domain-containing protein</fullName>
    </recommendedName>
</protein>
<dbReference type="GO" id="GO:0005886">
    <property type="term" value="C:plasma membrane"/>
    <property type="evidence" value="ECO:0007669"/>
    <property type="project" value="TreeGrafter"/>
</dbReference>
<dbReference type="PROSITE" id="PS50050">
    <property type="entry name" value="TNFR_NGFR_2"/>
    <property type="match status" value="1"/>
</dbReference>
<feature type="region of interest" description="Disordered" evidence="10">
    <location>
        <begin position="437"/>
        <end position="467"/>
    </location>
</feature>
<dbReference type="Pfam" id="PF00020">
    <property type="entry name" value="TNFR_c6"/>
    <property type="match status" value="1"/>
</dbReference>
<keyword evidence="7" id="KW-0675">Receptor</keyword>
<dbReference type="GO" id="GO:0038023">
    <property type="term" value="F:signaling receptor activity"/>
    <property type="evidence" value="ECO:0007669"/>
    <property type="project" value="InterPro"/>
</dbReference>
<evidence type="ECO:0000256" key="10">
    <source>
        <dbReference type="SAM" id="MobiDB-lite"/>
    </source>
</evidence>
<dbReference type="GO" id="GO:0046330">
    <property type="term" value="P:positive regulation of JNK cascade"/>
    <property type="evidence" value="ECO:0007669"/>
    <property type="project" value="InterPro"/>
</dbReference>
<reference evidence="13" key="2">
    <citation type="submission" date="2025-09" db="UniProtKB">
        <authorList>
            <consortium name="Ensembl"/>
        </authorList>
    </citation>
    <scope>IDENTIFICATION</scope>
</reference>
<dbReference type="GeneTree" id="ENSGT00940000153259"/>
<name>A0A3B3QFA4_9TELE</name>
<evidence type="ECO:0000256" key="5">
    <source>
        <dbReference type="ARBA" id="ARBA00023136"/>
    </source>
</evidence>
<dbReference type="Ensembl" id="ENSPKIT00000028257.1">
    <property type="protein sequence ID" value="ENSPKIP00000004275.1"/>
    <property type="gene ID" value="ENSPKIG00000021454.1"/>
</dbReference>
<dbReference type="PANTHER" id="PTHR12120:SF1">
    <property type="entry name" value="TUMOR NECROSIS FACTOR RECEPTOR SUPERFAMILY MEMBER 19"/>
    <property type="match status" value="1"/>
</dbReference>
<accession>A0A3B3QFA4</accession>
<evidence type="ECO:0000256" key="1">
    <source>
        <dbReference type="ARBA" id="ARBA00004167"/>
    </source>
</evidence>
<dbReference type="Gene3D" id="2.10.50.10">
    <property type="entry name" value="Tumor Necrosis Factor Receptor, subunit A, domain 2"/>
    <property type="match status" value="2"/>
</dbReference>
<dbReference type="Proteomes" id="UP000261540">
    <property type="component" value="Unplaced"/>
</dbReference>
<dbReference type="GO" id="GO:0043123">
    <property type="term" value="P:positive regulation of canonical NF-kappaB signal transduction"/>
    <property type="evidence" value="ECO:0007669"/>
    <property type="project" value="InterPro"/>
</dbReference>
<evidence type="ECO:0000256" key="9">
    <source>
        <dbReference type="PROSITE-ProRule" id="PRU00206"/>
    </source>
</evidence>
<dbReference type="InterPro" id="IPR001368">
    <property type="entry name" value="TNFR/NGFR_Cys_rich_reg"/>
</dbReference>
<evidence type="ECO:0000256" key="11">
    <source>
        <dbReference type="SAM" id="Phobius"/>
    </source>
</evidence>